<dbReference type="PATRIC" id="fig|1038922.3.peg.2786"/>
<dbReference type="EMBL" id="AGBM01000001">
    <property type="protein sequence ID" value="EJL01675.1"/>
    <property type="molecule type" value="Genomic_DNA"/>
</dbReference>
<gene>
    <name evidence="1" type="ORF">PflQ2_2735</name>
</gene>
<accession>J2EED6</accession>
<organism evidence="1">
    <name type="scientific">Pseudomonas fluorescens (strain Q2-87)</name>
    <dbReference type="NCBI Taxonomy" id="1038922"/>
    <lineage>
        <taxon>Bacteria</taxon>
        <taxon>Pseudomonadati</taxon>
        <taxon>Pseudomonadota</taxon>
        <taxon>Gammaproteobacteria</taxon>
        <taxon>Pseudomonadales</taxon>
        <taxon>Pseudomonadaceae</taxon>
        <taxon>Pseudomonas</taxon>
    </lineage>
</organism>
<sequence>MDAFARQRCAVFADPGGTLNGIVAEQVTVPTENENLIVVREPQAPAKNGAYHVQLMKDLAAIGYNGELGTEDSLMGMYVKRQ</sequence>
<dbReference type="HOGENOM" id="CLU_2555662_0_0_6"/>
<dbReference type="AlphaFoldDB" id="J2EED6"/>
<reference evidence="1" key="1">
    <citation type="journal article" date="2012" name="PLoS Genet.">
        <title>Comparative Genomics of Plant-Associated Pseudomonas spp.: Insights into Diversity and Inheritance of Traits Involved in Multitrophic Interactions.</title>
        <authorList>
            <person name="Loper J.E."/>
            <person name="Hassan K.A."/>
            <person name="Mavrodi D.V."/>
            <person name="Davis E.W.II."/>
            <person name="Lim C.K."/>
            <person name="Shaffer B.T."/>
            <person name="Elbourne L.D."/>
            <person name="Stockwell V.O."/>
            <person name="Hartney S.L."/>
            <person name="Breakwell K."/>
            <person name="Henkels M.D."/>
            <person name="Tetu S.G."/>
            <person name="Rangel L.I."/>
            <person name="Kidarsa T.A."/>
            <person name="Wilson N.L."/>
            <person name="van de Mortel J.E."/>
            <person name="Song C."/>
            <person name="Blumhagen R."/>
            <person name="Radune D."/>
            <person name="Hostetler J.B."/>
            <person name="Brinkac L.M."/>
            <person name="Durkin A.S."/>
            <person name="Kluepfel D.A."/>
            <person name="Wechter W.P."/>
            <person name="Anderson A.J."/>
            <person name="Kim Y.C."/>
            <person name="Pierson L.S.III."/>
            <person name="Pierson E.A."/>
            <person name="Lindow S.E."/>
            <person name="Kobayashi D.Y."/>
            <person name="Raaijmakers J.M."/>
            <person name="Weller D.M."/>
            <person name="Thomashow L.S."/>
            <person name="Allen A.E."/>
            <person name="Paulsen I.T."/>
        </authorList>
    </citation>
    <scope>NUCLEOTIDE SEQUENCE [LARGE SCALE GENOMIC DNA]</scope>
    <source>
        <strain evidence="1">Q2-87</strain>
    </source>
</reference>
<proteinExistence type="predicted"/>
<dbReference type="Proteomes" id="UP000007289">
    <property type="component" value="Chromosome"/>
</dbReference>
<evidence type="ECO:0000313" key="1">
    <source>
        <dbReference type="EMBL" id="EJL01675.1"/>
    </source>
</evidence>
<protein>
    <submittedName>
        <fullName evidence="1">Uncharacterized protein</fullName>
    </submittedName>
</protein>
<name>J2EED6_PSEFQ</name>
<comment type="caution">
    <text evidence="1">The sequence shown here is derived from an EMBL/GenBank/DDBJ whole genome shotgun (WGS) entry which is preliminary data.</text>
</comment>